<reference evidence="3" key="3">
    <citation type="journal article" date="2017" name="Nature">
        <title>Genome sequence of the progenitor of the wheat D genome Aegilops tauschii.</title>
        <authorList>
            <person name="Luo M.C."/>
            <person name="Gu Y.Q."/>
            <person name="Puiu D."/>
            <person name="Wang H."/>
            <person name="Twardziok S.O."/>
            <person name="Deal K.R."/>
            <person name="Huo N."/>
            <person name="Zhu T."/>
            <person name="Wang L."/>
            <person name="Wang Y."/>
            <person name="McGuire P.E."/>
            <person name="Liu S."/>
            <person name="Long H."/>
            <person name="Ramasamy R.K."/>
            <person name="Rodriguez J.C."/>
            <person name="Van S.L."/>
            <person name="Yuan L."/>
            <person name="Wang Z."/>
            <person name="Xia Z."/>
            <person name="Xiao L."/>
            <person name="Anderson O.D."/>
            <person name="Ouyang S."/>
            <person name="Liang Y."/>
            <person name="Zimin A.V."/>
            <person name="Pertea G."/>
            <person name="Qi P."/>
            <person name="Bennetzen J.L."/>
            <person name="Dai X."/>
            <person name="Dawson M.W."/>
            <person name="Muller H.G."/>
            <person name="Kugler K."/>
            <person name="Rivarola-Duarte L."/>
            <person name="Spannagl M."/>
            <person name="Mayer K.F.X."/>
            <person name="Lu F.H."/>
            <person name="Bevan M.W."/>
            <person name="Leroy P."/>
            <person name="Li P."/>
            <person name="You F.M."/>
            <person name="Sun Q."/>
            <person name="Liu Z."/>
            <person name="Lyons E."/>
            <person name="Wicker T."/>
            <person name="Salzberg S.L."/>
            <person name="Devos K.M."/>
            <person name="Dvorak J."/>
        </authorList>
    </citation>
    <scope>NUCLEOTIDE SEQUENCE [LARGE SCALE GENOMIC DNA]</scope>
    <source>
        <strain evidence="3">cv. AL8/78</strain>
    </source>
</reference>
<dbReference type="AlphaFoldDB" id="A0A452ZU08"/>
<dbReference type="InterPro" id="IPR003614">
    <property type="entry name" value="Knottins"/>
</dbReference>
<dbReference type="Pfam" id="PF00304">
    <property type="entry name" value="Gamma-thionin"/>
    <property type="match status" value="1"/>
</dbReference>
<feature type="chain" id="PRO_5019210898" description="Knottins-like domain-containing protein" evidence="1">
    <location>
        <begin position="28"/>
        <end position="125"/>
    </location>
</feature>
<reference evidence="3" key="4">
    <citation type="submission" date="2019-03" db="UniProtKB">
        <authorList>
            <consortium name="EnsemblPlants"/>
        </authorList>
    </citation>
    <scope>IDENTIFICATION</scope>
</reference>
<name>A0A452ZU08_AEGTS</name>
<feature type="signal peptide" evidence="1">
    <location>
        <begin position="1"/>
        <end position="27"/>
    </location>
</feature>
<evidence type="ECO:0000313" key="4">
    <source>
        <dbReference type="Proteomes" id="UP000015105"/>
    </source>
</evidence>
<dbReference type="InterPro" id="IPR036574">
    <property type="entry name" value="Scorpion_toxin-like_sf"/>
</dbReference>
<dbReference type="SMART" id="SM00505">
    <property type="entry name" value="Knot1"/>
    <property type="match status" value="1"/>
</dbReference>
<dbReference type="EnsemblPlants" id="AET1Gv20915400.1">
    <property type="protein sequence ID" value="AET1Gv20915400.1"/>
    <property type="gene ID" value="AET1Gv20915400"/>
</dbReference>
<dbReference type="SUPFAM" id="SSF57095">
    <property type="entry name" value="Scorpion toxin-like"/>
    <property type="match status" value="1"/>
</dbReference>
<evidence type="ECO:0000259" key="2">
    <source>
        <dbReference type="SMART" id="SM00505"/>
    </source>
</evidence>
<keyword evidence="1" id="KW-0732">Signal</keyword>
<reference evidence="4" key="1">
    <citation type="journal article" date="2014" name="Science">
        <title>Ancient hybridizations among the ancestral genomes of bread wheat.</title>
        <authorList>
            <consortium name="International Wheat Genome Sequencing Consortium,"/>
            <person name="Marcussen T."/>
            <person name="Sandve S.R."/>
            <person name="Heier L."/>
            <person name="Spannagl M."/>
            <person name="Pfeifer M."/>
            <person name="Jakobsen K.S."/>
            <person name="Wulff B.B."/>
            <person name="Steuernagel B."/>
            <person name="Mayer K.F."/>
            <person name="Olsen O.A."/>
        </authorList>
    </citation>
    <scope>NUCLEOTIDE SEQUENCE [LARGE SCALE GENOMIC DNA]</scope>
    <source>
        <strain evidence="4">cv. AL8/78</strain>
    </source>
</reference>
<accession>A0A452ZU08</accession>
<feature type="domain" description="Knottins-like" evidence="2">
    <location>
        <begin position="77"/>
        <end position="125"/>
    </location>
</feature>
<evidence type="ECO:0000256" key="1">
    <source>
        <dbReference type="SAM" id="SignalP"/>
    </source>
</evidence>
<sequence length="125" mass="13598">PSIYTMMGFSPNLSVVVLILLLVATGGSNIMNNPSKYVPLEFVHKYTDENREAVHVATPRECVEKQGLAQEDIPPVVCYTPSKDFKGQCVIGVIESNCISVCKAEGFMGGKCVGVCKRCYCTNLC</sequence>
<reference evidence="4" key="2">
    <citation type="journal article" date="2017" name="Nat. Plants">
        <title>The Aegilops tauschii genome reveals multiple impacts of transposons.</title>
        <authorList>
            <person name="Zhao G."/>
            <person name="Zou C."/>
            <person name="Li K."/>
            <person name="Wang K."/>
            <person name="Li T."/>
            <person name="Gao L."/>
            <person name="Zhang X."/>
            <person name="Wang H."/>
            <person name="Yang Z."/>
            <person name="Liu X."/>
            <person name="Jiang W."/>
            <person name="Mao L."/>
            <person name="Kong X."/>
            <person name="Jiao Y."/>
            <person name="Jia J."/>
        </authorList>
    </citation>
    <scope>NUCLEOTIDE SEQUENCE [LARGE SCALE GENOMIC DNA]</scope>
    <source>
        <strain evidence="4">cv. AL8/78</strain>
    </source>
</reference>
<dbReference type="Gene3D" id="3.30.30.10">
    <property type="entry name" value="Knottin, scorpion toxin-like"/>
    <property type="match status" value="1"/>
</dbReference>
<evidence type="ECO:0000313" key="3">
    <source>
        <dbReference type="EnsemblPlants" id="AET1Gv20915400.1"/>
    </source>
</evidence>
<dbReference type="GO" id="GO:0006952">
    <property type="term" value="P:defense response"/>
    <property type="evidence" value="ECO:0007669"/>
    <property type="project" value="InterPro"/>
</dbReference>
<keyword evidence="4" id="KW-1185">Reference proteome</keyword>
<reference evidence="3" key="5">
    <citation type="journal article" date="2021" name="G3 (Bethesda)">
        <title>Aegilops tauschii genome assembly Aet v5.0 features greater sequence contiguity and improved annotation.</title>
        <authorList>
            <person name="Wang L."/>
            <person name="Zhu T."/>
            <person name="Rodriguez J.C."/>
            <person name="Deal K.R."/>
            <person name="Dubcovsky J."/>
            <person name="McGuire P.E."/>
            <person name="Lux T."/>
            <person name="Spannagl M."/>
            <person name="Mayer K.F.X."/>
            <person name="Baldrich P."/>
            <person name="Meyers B.C."/>
            <person name="Huo N."/>
            <person name="Gu Y.Q."/>
            <person name="Zhou H."/>
            <person name="Devos K.M."/>
            <person name="Bennetzen J.L."/>
            <person name="Unver T."/>
            <person name="Budak H."/>
            <person name="Gulick P.J."/>
            <person name="Galiba G."/>
            <person name="Kalapos B."/>
            <person name="Nelson D.R."/>
            <person name="Li P."/>
            <person name="You F.M."/>
            <person name="Luo M.C."/>
            <person name="Dvorak J."/>
        </authorList>
    </citation>
    <scope>NUCLEOTIDE SEQUENCE [LARGE SCALE GENOMIC DNA]</scope>
    <source>
        <strain evidence="3">cv. AL8/78</strain>
    </source>
</reference>
<protein>
    <recommendedName>
        <fullName evidence="2">Knottins-like domain-containing protein</fullName>
    </recommendedName>
</protein>
<organism evidence="3 4">
    <name type="scientific">Aegilops tauschii subsp. strangulata</name>
    <name type="common">Goatgrass</name>
    <dbReference type="NCBI Taxonomy" id="200361"/>
    <lineage>
        <taxon>Eukaryota</taxon>
        <taxon>Viridiplantae</taxon>
        <taxon>Streptophyta</taxon>
        <taxon>Embryophyta</taxon>
        <taxon>Tracheophyta</taxon>
        <taxon>Spermatophyta</taxon>
        <taxon>Magnoliopsida</taxon>
        <taxon>Liliopsida</taxon>
        <taxon>Poales</taxon>
        <taxon>Poaceae</taxon>
        <taxon>BOP clade</taxon>
        <taxon>Pooideae</taxon>
        <taxon>Triticodae</taxon>
        <taxon>Triticeae</taxon>
        <taxon>Triticinae</taxon>
        <taxon>Aegilops</taxon>
    </lineage>
</organism>
<proteinExistence type="predicted"/>
<dbReference type="Proteomes" id="UP000015105">
    <property type="component" value="Chromosome 1D"/>
</dbReference>
<dbReference type="Gramene" id="AET1Gv20915400.1">
    <property type="protein sequence ID" value="AET1Gv20915400.1"/>
    <property type="gene ID" value="AET1Gv20915400"/>
</dbReference>